<dbReference type="Proteomes" id="UP000265520">
    <property type="component" value="Unassembled WGS sequence"/>
</dbReference>
<dbReference type="EMBL" id="LXQA010425367">
    <property type="protein sequence ID" value="MCI51005.1"/>
    <property type="molecule type" value="Genomic_DNA"/>
</dbReference>
<proteinExistence type="predicted"/>
<feature type="non-terminal residue" evidence="1">
    <location>
        <position position="1"/>
    </location>
</feature>
<keyword evidence="2" id="KW-1185">Reference proteome</keyword>
<protein>
    <submittedName>
        <fullName evidence="1">Uncharacterized protein</fullName>
    </submittedName>
</protein>
<sequence>GTAQLVLARRDILSPGDSALKIGPQPLTWGRPARVGVP</sequence>
<organism evidence="1 2">
    <name type="scientific">Trifolium medium</name>
    <dbReference type="NCBI Taxonomy" id="97028"/>
    <lineage>
        <taxon>Eukaryota</taxon>
        <taxon>Viridiplantae</taxon>
        <taxon>Streptophyta</taxon>
        <taxon>Embryophyta</taxon>
        <taxon>Tracheophyta</taxon>
        <taxon>Spermatophyta</taxon>
        <taxon>Magnoliopsida</taxon>
        <taxon>eudicotyledons</taxon>
        <taxon>Gunneridae</taxon>
        <taxon>Pentapetalae</taxon>
        <taxon>rosids</taxon>
        <taxon>fabids</taxon>
        <taxon>Fabales</taxon>
        <taxon>Fabaceae</taxon>
        <taxon>Papilionoideae</taxon>
        <taxon>50 kb inversion clade</taxon>
        <taxon>NPAAA clade</taxon>
        <taxon>Hologalegina</taxon>
        <taxon>IRL clade</taxon>
        <taxon>Trifolieae</taxon>
        <taxon>Trifolium</taxon>
    </lineage>
</organism>
<comment type="caution">
    <text evidence="1">The sequence shown here is derived from an EMBL/GenBank/DDBJ whole genome shotgun (WGS) entry which is preliminary data.</text>
</comment>
<dbReference type="AlphaFoldDB" id="A0A392SSI3"/>
<accession>A0A392SSI3</accession>
<name>A0A392SSI3_9FABA</name>
<evidence type="ECO:0000313" key="1">
    <source>
        <dbReference type="EMBL" id="MCI51005.1"/>
    </source>
</evidence>
<reference evidence="1 2" key="1">
    <citation type="journal article" date="2018" name="Front. Plant Sci.">
        <title>Red Clover (Trifolium pratense) and Zigzag Clover (T. medium) - A Picture of Genomic Similarities and Differences.</title>
        <authorList>
            <person name="Dluhosova J."/>
            <person name="Istvanek J."/>
            <person name="Nedelnik J."/>
            <person name="Repkova J."/>
        </authorList>
    </citation>
    <scope>NUCLEOTIDE SEQUENCE [LARGE SCALE GENOMIC DNA]</scope>
    <source>
        <strain evidence="2">cv. 10/8</strain>
        <tissue evidence="1">Leaf</tissue>
    </source>
</reference>
<evidence type="ECO:0000313" key="2">
    <source>
        <dbReference type="Proteomes" id="UP000265520"/>
    </source>
</evidence>